<feature type="non-terminal residue" evidence="6">
    <location>
        <position position="175"/>
    </location>
</feature>
<dbReference type="SMART" id="SM00382">
    <property type="entry name" value="AAA"/>
    <property type="match status" value="1"/>
</dbReference>
<protein>
    <recommendedName>
        <fullName evidence="5">ABC transporter domain-containing protein</fullName>
    </recommendedName>
</protein>
<keyword evidence="3" id="KW-0547">Nucleotide-binding</keyword>
<proteinExistence type="inferred from homology"/>
<dbReference type="InterPro" id="IPR003593">
    <property type="entry name" value="AAA+_ATPase"/>
</dbReference>
<gene>
    <name evidence="6" type="ORF">METZ01_LOCUS285364</name>
</gene>
<keyword evidence="4" id="KW-0067">ATP-binding</keyword>
<dbReference type="AlphaFoldDB" id="A0A382L775"/>
<feature type="domain" description="ABC transporter" evidence="5">
    <location>
        <begin position="2"/>
        <end position="175"/>
    </location>
</feature>
<evidence type="ECO:0000256" key="3">
    <source>
        <dbReference type="ARBA" id="ARBA00022741"/>
    </source>
</evidence>
<organism evidence="6">
    <name type="scientific">marine metagenome</name>
    <dbReference type="NCBI Taxonomy" id="408172"/>
    <lineage>
        <taxon>unclassified sequences</taxon>
        <taxon>metagenomes</taxon>
        <taxon>ecological metagenomes</taxon>
    </lineage>
</organism>
<sequence>MREVVSLRRRKYHSEFWALNNISFEVGRGETLGLVGPNGSGKSTLLEILCGTSTASRGQAEVKGRVAALLELGAGFNPEFTGRENVLLNAAIQGISREAIEARFDEIEKFAGIGEFIEHPVKTYSSGMYVRLAFAAAVGMEPEILIVDEALAVGDIRFQRKCYRHFHELQSRGTT</sequence>
<dbReference type="Gene3D" id="3.40.50.300">
    <property type="entry name" value="P-loop containing nucleotide triphosphate hydrolases"/>
    <property type="match status" value="1"/>
</dbReference>
<dbReference type="InterPro" id="IPR027417">
    <property type="entry name" value="P-loop_NTPase"/>
</dbReference>
<dbReference type="GO" id="GO:0016887">
    <property type="term" value="F:ATP hydrolysis activity"/>
    <property type="evidence" value="ECO:0007669"/>
    <property type="project" value="InterPro"/>
</dbReference>
<dbReference type="CDD" id="cd03220">
    <property type="entry name" value="ABC_KpsT_Wzt"/>
    <property type="match status" value="1"/>
</dbReference>
<dbReference type="GO" id="GO:0140359">
    <property type="term" value="F:ABC-type transporter activity"/>
    <property type="evidence" value="ECO:0007669"/>
    <property type="project" value="InterPro"/>
</dbReference>
<dbReference type="PROSITE" id="PS50893">
    <property type="entry name" value="ABC_TRANSPORTER_2"/>
    <property type="match status" value="1"/>
</dbReference>
<name>A0A382L775_9ZZZZ</name>
<dbReference type="GO" id="GO:0005524">
    <property type="term" value="F:ATP binding"/>
    <property type="evidence" value="ECO:0007669"/>
    <property type="project" value="UniProtKB-KW"/>
</dbReference>
<keyword evidence="2" id="KW-0813">Transport</keyword>
<evidence type="ECO:0000313" key="6">
    <source>
        <dbReference type="EMBL" id="SVC32510.1"/>
    </source>
</evidence>
<dbReference type="InterPro" id="IPR050683">
    <property type="entry name" value="Bact_Polysacc_Export_ATP-bd"/>
</dbReference>
<dbReference type="EMBL" id="UINC01085193">
    <property type="protein sequence ID" value="SVC32510.1"/>
    <property type="molecule type" value="Genomic_DNA"/>
</dbReference>
<dbReference type="InterPro" id="IPR015860">
    <property type="entry name" value="ABC_transpr_TagH-like"/>
</dbReference>
<comment type="similarity">
    <text evidence="1">Belongs to the ABC transporter superfamily.</text>
</comment>
<dbReference type="PANTHER" id="PTHR46743:SF2">
    <property type="entry name" value="TEICHOIC ACIDS EXPORT ATP-BINDING PROTEIN TAGH"/>
    <property type="match status" value="1"/>
</dbReference>
<evidence type="ECO:0000256" key="4">
    <source>
        <dbReference type="ARBA" id="ARBA00022840"/>
    </source>
</evidence>
<dbReference type="GO" id="GO:0016020">
    <property type="term" value="C:membrane"/>
    <property type="evidence" value="ECO:0007669"/>
    <property type="project" value="InterPro"/>
</dbReference>
<dbReference type="PANTHER" id="PTHR46743">
    <property type="entry name" value="TEICHOIC ACIDS EXPORT ATP-BINDING PROTEIN TAGH"/>
    <property type="match status" value="1"/>
</dbReference>
<accession>A0A382L775</accession>
<dbReference type="SUPFAM" id="SSF52540">
    <property type="entry name" value="P-loop containing nucleoside triphosphate hydrolases"/>
    <property type="match status" value="1"/>
</dbReference>
<evidence type="ECO:0000256" key="2">
    <source>
        <dbReference type="ARBA" id="ARBA00022448"/>
    </source>
</evidence>
<evidence type="ECO:0000256" key="1">
    <source>
        <dbReference type="ARBA" id="ARBA00005417"/>
    </source>
</evidence>
<dbReference type="InterPro" id="IPR003439">
    <property type="entry name" value="ABC_transporter-like_ATP-bd"/>
</dbReference>
<reference evidence="6" key="1">
    <citation type="submission" date="2018-05" db="EMBL/GenBank/DDBJ databases">
        <authorList>
            <person name="Lanie J.A."/>
            <person name="Ng W.-L."/>
            <person name="Kazmierczak K.M."/>
            <person name="Andrzejewski T.M."/>
            <person name="Davidsen T.M."/>
            <person name="Wayne K.J."/>
            <person name="Tettelin H."/>
            <person name="Glass J.I."/>
            <person name="Rusch D."/>
            <person name="Podicherti R."/>
            <person name="Tsui H.-C.T."/>
            <person name="Winkler M.E."/>
        </authorList>
    </citation>
    <scope>NUCLEOTIDE SEQUENCE</scope>
</reference>
<dbReference type="Pfam" id="PF00005">
    <property type="entry name" value="ABC_tran"/>
    <property type="match status" value="1"/>
</dbReference>
<evidence type="ECO:0000259" key="5">
    <source>
        <dbReference type="PROSITE" id="PS50893"/>
    </source>
</evidence>